<comment type="caution">
    <text evidence="2">The sequence shown here is derived from an EMBL/GenBank/DDBJ whole genome shotgun (WGS) entry which is preliminary data.</text>
</comment>
<name>A0A916JDH5_9BACT</name>
<sequence length="252" mass="30142">MYNFPDVTLLITHYNRSSSLERLLRAFQKLECNFGGIVVSDDGSKPEHLDYIQNLTKSYDFTLVTTPVNKGLGNNINKGQDAVKTDFTLYVQEDFVPEPIFPPNFERALKFMHERPDLDMVRFYAYFNYPYLKPVGDGFSEMLFKITYPGYRKFYYYSDHPHLRRSTFFQKFGRYVEGIKVEATEYEMMMSVLRKKGKSLFFNEYTSLFEQKNSEDEPSTVRRNMWRDNQNLLIVAMRNLYRHLRFNYNYLK</sequence>
<dbReference type="Gene3D" id="3.90.550.10">
    <property type="entry name" value="Spore Coat Polysaccharide Biosynthesis Protein SpsA, Chain A"/>
    <property type="match status" value="1"/>
</dbReference>
<reference evidence="2" key="1">
    <citation type="submission" date="2021-04" db="EMBL/GenBank/DDBJ databases">
        <authorList>
            <person name="Rodrigo-Torres L."/>
            <person name="Arahal R. D."/>
            <person name="Lucena T."/>
        </authorList>
    </citation>
    <scope>NUCLEOTIDE SEQUENCE</scope>
    <source>
        <strain evidence="2">CECT 9275</strain>
    </source>
</reference>
<dbReference type="Proteomes" id="UP000680038">
    <property type="component" value="Unassembled WGS sequence"/>
</dbReference>
<accession>A0A916JDH5</accession>
<dbReference type="InterPro" id="IPR001173">
    <property type="entry name" value="Glyco_trans_2-like"/>
</dbReference>
<dbReference type="Pfam" id="PF00535">
    <property type="entry name" value="Glycos_transf_2"/>
    <property type="match status" value="1"/>
</dbReference>
<dbReference type="CDD" id="cd00761">
    <property type="entry name" value="Glyco_tranf_GTA_type"/>
    <property type="match status" value="1"/>
</dbReference>
<dbReference type="EMBL" id="CAJRAF010000002">
    <property type="protein sequence ID" value="CAG4998979.1"/>
    <property type="molecule type" value="Genomic_DNA"/>
</dbReference>
<keyword evidence="3" id="KW-1185">Reference proteome</keyword>
<evidence type="ECO:0000313" key="3">
    <source>
        <dbReference type="Proteomes" id="UP000680038"/>
    </source>
</evidence>
<dbReference type="InterPro" id="IPR029044">
    <property type="entry name" value="Nucleotide-diphossugar_trans"/>
</dbReference>
<gene>
    <name evidence="2" type="ORF">DYBT9275_02123</name>
</gene>
<dbReference type="AlphaFoldDB" id="A0A916JDH5"/>
<feature type="domain" description="Glycosyltransferase 2-like" evidence="1">
    <location>
        <begin position="9"/>
        <end position="144"/>
    </location>
</feature>
<evidence type="ECO:0000313" key="2">
    <source>
        <dbReference type="EMBL" id="CAG4998979.1"/>
    </source>
</evidence>
<dbReference type="SUPFAM" id="SSF53448">
    <property type="entry name" value="Nucleotide-diphospho-sugar transferases"/>
    <property type="match status" value="1"/>
</dbReference>
<dbReference type="RefSeq" id="WP_215238794.1">
    <property type="nucleotide sequence ID" value="NZ_CAJRAF010000002.1"/>
</dbReference>
<evidence type="ECO:0000259" key="1">
    <source>
        <dbReference type="Pfam" id="PF00535"/>
    </source>
</evidence>
<organism evidence="2 3">
    <name type="scientific">Dyadobacter helix</name>
    <dbReference type="NCBI Taxonomy" id="2822344"/>
    <lineage>
        <taxon>Bacteria</taxon>
        <taxon>Pseudomonadati</taxon>
        <taxon>Bacteroidota</taxon>
        <taxon>Cytophagia</taxon>
        <taxon>Cytophagales</taxon>
        <taxon>Spirosomataceae</taxon>
        <taxon>Dyadobacter</taxon>
    </lineage>
</organism>
<proteinExistence type="predicted"/>
<protein>
    <recommendedName>
        <fullName evidence="1">Glycosyltransferase 2-like domain-containing protein</fullName>
    </recommendedName>
</protein>